<evidence type="ECO:0000313" key="2">
    <source>
        <dbReference type="Proteomes" id="UP001501081"/>
    </source>
</evidence>
<dbReference type="RefSeq" id="WP_344764940.1">
    <property type="nucleotide sequence ID" value="NZ_BAABAK010000003.1"/>
</dbReference>
<organism evidence="1 2">
    <name type="scientific">Pedobacter ginsengiterrae</name>
    <dbReference type="NCBI Taxonomy" id="871696"/>
    <lineage>
        <taxon>Bacteria</taxon>
        <taxon>Pseudomonadati</taxon>
        <taxon>Bacteroidota</taxon>
        <taxon>Sphingobacteriia</taxon>
        <taxon>Sphingobacteriales</taxon>
        <taxon>Sphingobacteriaceae</taxon>
        <taxon>Pedobacter</taxon>
    </lineage>
</organism>
<accession>A0ABP7NXK7</accession>
<reference evidence="2" key="1">
    <citation type="journal article" date="2019" name="Int. J. Syst. Evol. Microbiol.">
        <title>The Global Catalogue of Microorganisms (GCM) 10K type strain sequencing project: providing services to taxonomists for standard genome sequencing and annotation.</title>
        <authorList>
            <consortium name="The Broad Institute Genomics Platform"/>
            <consortium name="The Broad Institute Genome Sequencing Center for Infectious Disease"/>
            <person name="Wu L."/>
            <person name="Ma J."/>
        </authorList>
    </citation>
    <scope>NUCLEOTIDE SEQUENCE [LARGE SCALE GENOMIC DNA]</scope>
    <source>
        <strain evidence="2">JCM 17338</strain>
    </source>
</reference>
<proteinExistence type="predicted"/>
<dbReference type="EMBL" id="BAABAK010000003">
    <property type="protein sequence ID" value="GAA3955307.1"/>
    <property type="molecule type" value="Genomic_DNA"/>
</dbReference>
<comment type="caution">
    <text evidence="1">The sequence shown here is derived from an EMBL/GenBank/DDBJ whole genome shotgun (WGS) entry which is preliminary data.</text>
</comment>
<sequence>MKTTLLALFLSVTLLACKEQKNEKVMHPRDLKLGESFNEFPKVKGEGLAFVKIDSGRKLGDTYAIKFKDTLIAVQDDPKPLADKFFLMRFLNTQKTAVLAQVADSSNLVSPFYIISLKDGKTDAIKLERASNGRDDKKVTIGLQEISLSTVLVNNDFVVTLINGMVYPLKRQNDAERIQGRFLLNSGDRSTLVFATSNSLYQVNYKTGETFNLPVTPGKLNAATFTKDIMQNYSWEKSAKGSMFLKEYDSNKIVDLSDFK</sequence>
<dbReference type="PROSITE" id="PS51257">
    <property type="entry name" value="PROKAR_LIPOPROTEIN"/>
    <property type="match status" value="1"/>
</dbReference>
<protein>
    <submittedName>
        <fullName evidence="1">Uncharacterized protein</fullName>
    </submittedName>
</protein>
<gene>
    <name evidence="1" type="ORF">GCM10022246_06740</name>
</gene>
<keyword evidence="2" id="KW-1185">Reference proteome</keyword>
<dbReference type="Proteomes" id="UP001501081">
    <property type="component" value="Unassembled WGS sequence"/>
</dbReference>
<name>A0ABP7NXK7_9SPHI</name>
<evidence type="ECO:0000313" key="1">
    <source>
        <dbReference type="EMBL" id="GAA3955307.1"/>
    </source>
</evidence>